<evidence type="ECO:0000313" key="5">
    <source>
        <dbReference type="EMBL" id="SNV72808.1"/>
    </source>
</evidence>
<dbReference type="Pfam" id="PF00440">
    <property type="entry name" value="TetR_N"/>
    <property type="match status" value="1"/>
</dbReference>
<dbReference type="InterPro" id="IPR009057">
    <property type="entry name" value="Homeodomain-like_sf"/>
</dbReference>
<protein>
    <submittedName>
        <fullName evidence="4">TetR family transcriptional regulator</fullName>
    </submittedName>
</protein>
<feature type="domain" description="HTH tetR-type" evidence="3">
    <location>
        <begin position="10"/>
        <end position="70"/>
    </location>
</feature>
<dbReference type="InterPro" id="IPR001647">
    <property type="entry name" value="HTH_TetR"/>
</dbReference>
<dbReference type="KEGG" id="cii:CIMIT_06535"/>
<evidence type="ECO:0000313" key="6">
    <source>
        <dbReference type="Proteomes" id="UP000028780"/>
    </source>
</evidence>
<dbReference type="PROSITE" id="PS50977">
    <property type="entry name" value="HTH_TETR_2"/>
    <property type="match status" value="1"/>
</dbReference>
<dbReference type="OrthoDB" id="5816932at2"/>
<dbReference type="GO" id="GO:0003700">
    <property type="term" value="F:DNA-binding transcription factor activity"/>
    <property type="evidence" value="ECO:0007669"/>
    <property type="project" value="TreeGrafter"/>
</dbReference>
<dbReference type="InterPro" id="IPR050109">
    <property type="entry name" value="HTH-type_TetR-like_transc_reg"/>
</dbReference>
<dbReference type="eggNOG" id="COG1309">
    <property type="taxonomic scope" value="Bacteria"/>
</dbReference>
<dbReference type="RefSeq" id="WP_038590674.1">
    <property type="nucleotide sequence ID" value="NZ_CP009211.1"/>
</dbReference>
<evidence type="ECO:0000256" key="1">
    <source>
        <dbReference type="ARBA" id="ARBA00023125"/>
    </source>
</evidence>
<proteinExistence type="predicted"/>
<feature type="DNA-binding region" description="H-T-H motif" evidence="2">
    <location>
        <begin position="33"/>
        <end position="52"/>
    </location>
</feature>
<sequence>MPIVSESELTRRRQEIIDSARLCFAHYGFEGATVAKLEQATGKTRGAIFHHFADKEALFLAIASEDAKRQAEVVSNQGLVEVMRDMLYHREKNDWFVTRAEIVRKLRTDPEFEKRWREHQEVLDKAVHERIVSNRATREDVTTDVVQTYLETVFEGFVVKLAAGEPVERLEAMLSLVEQSVRSPFSTK</sequence>
<dbReference type="STRING" id="156978.CIMIT_06535"/>
<reference evidence="4 6" key="1">
    <citation type="submission" date="2014-08" db="EMBL/GenBank/DDBJ databases">
        <title>Complete genome sequence of Corynebacterium imitans DSM 44264, isolated from a five-month-old boy with suspected pharyngeal diphtheria.</title>
        <authorList>
            <person name="Mollmann S."/>
            <person name="Albersmeier A."/>
            <person name="Ruckert C."/>
            <person name="Tauch A."/>
        </authorList>
    </citation>
    <scope>NUCLEOTIDE SEQUENCE [LARGE SCALE GENOMIC DNA]</scope>
    <source>
        <strain evidence="4 6">DSM 44264</strain>
    </source>
</reference>
<evidence type="ECO:0000313" key="4">
    <source>
        <dbReference type="EMBL" id="AIJ33595.1"/>
    </source>
</evidence>
<dbReference type="GO" id="GO:0000976">
    <property type="term" value="F:transcription cis-regulatory region binding"/>
    <property type="evidence" value="ECO:0007669"/>
    <property type="project" value="TreeGrafter"/>
</dbReference>
<reference evidence="5 7" key="2">
    <citation type="submission" date="2017-06" db="EMBL/GenBank/DDBJ databases">
        <authorList>
            <consortium name="Pathogen Informatics"/>
        </authorList>
    </citation>
    <scope>NUCLEOTIDE SEQUENCE [LARGE SCALE GENOMIC DNA]</scope>
    <source>
        <strain evidence="5 7">NCTC13015</strain>
    </source>
</reference>
<name>A0A076NPD5_9CORY</name>
<dbReference type="SUPFAM" id="SSF46689">
    <property type="entry name" value="Homeodomain-like"/>
    <property type="match status" value="1"/>
</dbReference>
<keyword evidence="1 2" id="KW-0238">DNA-binding</keyword>
<accession>A0A076NPD5</accession>
<evidence type="ECO:0000256" key="2">
    <source>
        <dbReference type="PROSITE-ProRule" id="PRU00335"/>
    </source>
</evidence>
<organism evidence="4 6">
    <name type="scientific">Corynebacterium imitans</name>
    <dbReference type="NCBI Taxonomy" id="156978"/>
    <lineage>
        <taxon>Bacteria</taxon>
        <taxon>Bacillati</taxon>
        <taxon>Actinomycetota</taxon>
        <taxon>Actinomycetes</taxon>
        <taxon>Mycobacteriales</taxon>
        <taxon>Corynebacteriaceae</taxon>
        <taxon>Corynebacterium</taxon>
    </lineage>
</organism>
<dbReference type="EMBL" id="CP009211">
    <property type="protein sequence ID" value="AIJ33595.1"/>
    <property type="molecule type" value="Genomic_DNA"/>
</dbReference>
<dbReference type="Gene3D" id="1.10.357.10">
    <property type="entry name" value="Tetracycline Repressor, domain 2"/>
    <property type="match status" value="1"/>
</dbReference>
<evidence type="ECO:0000313" key="7">
    <source>
        <dbReference type="Proteomes" id="UP000215374"/>
    </source>
</evidence>
<dbReference type="AlphaFoldDB" id="A0A076NPD5"/>
<dbReference type="PANTHER" id="PTHR30055:SF229">
    <property type="entry name" value="HTH-TYPE TRANSCRIPTIONAL REPRESSOR RV1474C"/>
    <property type="match status" value="1"/>
</dbReference>
<dbReference type="EMBL" id="LT906467">
    <property type="protein sequence ID" value="SNV72808.1"/>
    <property type="molecule type" value="Genomic_DNA"/>
</dbReference>
<dbReference type="Proteomes" id="UP000028780">
    <property type="component" value="Chromosome"/>
</dbReference>
<dbReference type="PANTHER" id="PTHR30055">
    <property type="entry name" value="HTH-TYPE TRANSCRIPTIONAL REGULATOR RUTR"/>
    <property type="match status" value="1"/>
</dbReference>
<dbReference type="PRINTS" id="PR00455">
    <property type="entry name" value="HTHTETR"/>
</dbReference>
<dbReference type="Proteomes" id="UP000215374">
    <property type="component" value="Chromosome 1"/>
</dbReference>
<keyword evidence="6" id="KW-1185">Reference proteome</keyword>
<dbReference type="HOGENOM" id="CLU_069356_15_12_11"/>
<evidence type="ECO:0000259" key="3">
    <source>
        <dbReference type="PROSITE" id="PS50977"/>
    </source>
</evidence>
<gene>
    <name evidence="5" type="primary">acnR</name>
    <name evidence="4" type="ORF">CIMIT_06535</name>
    <name evidence="5" type="ORF">SAMEA4535761_01367</name>
</gene>